<gene>
    <name evidence="14" type="ORF">CferDRAFT_2061</name>
</gene>
<evidence type="ECO:0000256" key="5">
    <source>
        <dbReference type="ARBA" id="ARBA00011881"/>
    </source>
</evidence>
<evidence type="ECO:0000256" key="4">
    <source>
        <dbReference type="ARBA" id="ARBA00007752"/>
    </source>
</evidence>
<dbReference type="InterPro" id="IPR005519">
    <property type="entry name" value="Acid_phosphat_B-like"/>
</dbReference>
<feature type="chain" id="PRO_5004179383" description="Class B acid phosphatase" evidence="13">
    <location>
        <begin position="20"/>
        <end position="216"/>
    </location>
</feature>
<accession>Q0YUH7</accession>
<sequence length="216" mass="23804">MTRHFRAAFILLFLTAVTACTSKESIKYVTVTEIQESLPATPVVAGFDIDDTVLFSSPGFYYGMTNKDGPNGTNKYGVSPLTSPLFWSDMNGQFDNFSLPKRSGYELIAMHSRRGDKIVFITARDSSKVSIVPKILMQSFRIANPDVVFTCDKPKTAFISAKQVTIYYGDADSDMDAAIGAKARPVRVLRSPLSPNKTSYEKVGKMGEDVLINSEN</sequence>
<dbReference type="SUPFAM" id="SSF56784">
    <property type="entry name" value="HAD-like"/>
    <property type="match status" value="1"/>
</dbReference>
<evidence type="ECO:0000256" key="7">
    <source>
        <dbReference type="ARBA" id="ARBA00022113"/>
    </source>
</evidence>
<name>Q0YUH7_9CHLB</name>
<evidence type="ECO:0000313" key="14">
    <source>
        <dbReference type="EMBL" id="EAT60054.1"/>
    </source>
</evidence>
<evidence type="ECO:0000313" key="15">
    <source>
        <dbReference type="Proteomes" id="UP000004162"/>
    </source>
</evidence>
<dbReference type="GO" id="GO:0046872">
    <property type="term" value="F:metal ion binding"/>
    <property type="evidence" value="ECO:0007669"/>
    <property type="project" value="UniProtKB-KW"/>
</dbReference>
<proteinExistence type="inferred from homology"/>
<keyword evidence="8" id="KW-0479">Metal-binding</keyword>
<dbReference type="InterPro" id="IPR010025">
    <property type="entry name" value="HAD-SF_ppase_IIIB_AphA"/>
</dbReference>
<dbReference type="Gene3D" id="3.40.50.1000">
    <property type="entry name" value="HAD superfamily/HAD-like"/>
    <property type="match status" value="1"/>
</dbReference>
<evidence type="ECO:0000256" key="12">
    <source>
        <dbReference type="ARBA" id="ARBA00022842"/>
    </source>
</evidence>
<reference evidence="14 15" key="1">
    <citation type="submission" date="2006-07" db="EMBL/GenBank/DDBJ databases">
        <title>Annotation of the draft genome assembly of Chlorobium ferroxidans DSM 13031.</title>
        <authorList>
            <consortium name="US DOE Joint Genome Institute (JGI-ORNL)"/>
            <person name="Larimer F."/>
            <person name="Land M."/>
            <person name="Hauser L."/>
        </authorList>
    </citation>
    <scope>NUCLEOTIDE SEQUENCE [LARGE SCALE GENOMIC DNA]</scope>
    <source>
        <strain evidence="14 15">DSM 13031</strain>
    </source>
</reference>
<dbReference type="GO" id="GO:0003993">
    <property type="term" value="F:acid phosphatase activity"/>
    <property type="evidence" value="ECO:0007669"/>
    <property type="project" value="UniProtKB-EC"/>
</dbReference>
<keyword evidence="9 13" id="KW-0732">Signal</keyword>
<comment type="subcellular location">
    <subcellularLocation>
        <location evidence="3">Periplasm</location>
    </subcellularLocation>
</comment>
<feature type="signal peptide" evidence="13">
    <location>
        <begin position="1"/>
        <end position="19"/>
    </location>
</feature>
<dbReference type="InterPro" id="IPR023214">
    <property type="entry name" value="HAD_sf"/>
</dbReference>
<evidence type="ECO:0000256" key="10">
    <source>
        <dbReference type="ARBA" id="ARBA00022764"/>
    </source>
</evidence>
<evidence type="ECO:0000256" key="11">
    <source>
        <dbReference type="ARBA" id="ARBA00022801"/>
    </source>
</evidence>
<evidence type="ECO:0000256" key="13">
    <source>
        <dbReference type="SAM" id="SignalP"/>
    </source>
</evidence>
<comment type="cofactor">
    <cofactor evidence="2">
        <name>Mg(2+)</name>
        <dbReference type="ChEBI" id="CHEBI:18420"/>
    </cofactor>
</comment>
<evidence type="ECO:0000256" key="8">
    <source>
        <dbReference type="ARBA" id="ARBA00022723"/>
    </source>
</evidence>
<dbReference type="PROSITE" id="PS51257">
    <property type="entry name" value="PROKAR_LIPOPROTEIN"/>
    <property type="match status" value="1"/>
</dbReference>
<evidence type="ECO:0000256" key="1">
    <source>
        <dbReference type="ARBA" id="ARBA00000032"/>
    </source>
</evidence>
<reference evidence="14 15" key="2">
    <citation type="submission" date="2006-07" db="EMBL/GenBank/DDBJ databases">
        <title>Sequencing of the draft genome and assembly of Chlorobium ferroxidans DSM 13031.</title>
        <authorList>
            <consortium name="US DOE Joint Genome Institute (JGI-PGF)"/>
            <person name="Copeland A."/>
            <person name="Lucas S."/>
            <person name="Lapidus A."/>
            <person name="Barry K."/>
            <person name="Glavina del Rio T."/>
            <person name="Dalin E."/>
            <person name="Tice H."/>
            <person name="Bruce D."/>
            <person name="Pitluck S."/>
            <person name="Richardson P."/>
        </authorList>
    </citation>
    <scope>NUCLEOTIDE SEQUENCE [LARGE SCALE GENOMIC DNA]</scope>
    <source>
        <strain evidence="14 15">DSM 13031</strain>
    </source>
</reference>
<dbReference type="EC" id="3.1.3.2" evidence="6"/>
<dbReference type="RefSeq" id="WP_006365330.1">
    <property type="nucleotide sequence ID" value="NZ_AASE01000001.1"/>
</dbReference>
<dbReference type="InterPro" id="IPR036412">
    <property type="entry name" value="HAD-like_sf"/>
</dbReference>
<dbReference type="Proteomes" id="UP000004162">
    <property type="component" value="Unassembled WGS sequence"/>
</dbReference>
<comment type="subunit">
    <text evidence="5">Homotetramer.</text>
</comment>
<evidence type="ECO:0000256" key="2">
    <source>
        <dbReference type="ARBA" id="ARBA00001946"/>
    </source>
</evidence>
<evidence type="ECO:0000256" key="9">
    <source>
        <dbReference type="ARBA" id="ARBA00022729"/>
    </source>
</evidence>
<dbReference type="SFLD" id="SFLDS00003">
    <property type="entry name" value="Haloacid_Dehalogenase"/>
    <property type="match status" value="1"/>
</dbReference>
<organism evidence="14 15">
    <name type="scientific">Chlorobium ferrooxidans DSM 13031</name>
    <dbReference type="NCBI Taxonomy" id="377431"/>
    <lineage>
        <taxon>Bacteria</taxon>
        <taxon>Pseudomonadati</taxon>
        <taxon>Chlorobiota</taxon>
        <taxon>Chlorobiia</taxon>
        <taxon>Chlorobiales</taxon>
        <taxon>Chlorobiaceae</taxon>
        <taxon>Chlorobium/Pelodictyon group</taxon>
        <taxon>Chlorobium</taxon>
    </lineage>
</organism>
<protein>
    <recommendedName>
        <fullName evidence="7">Class B acid phosphatase</fullName>
        <ecNumber evidence="6">3.1.3.2</ecNumber>
    </recommendedName>
</protein>
<comment type="caution">
    <text evidence="14">The sequence shown here is derived from an EMBL/GenBank/DDBJ whole genome shotgun (WGS) entry which is preliminary data.</text>
</comment>
<dbReference type="SFLD" id="SFLDG01127">
    <property type="entry name" value="C1.3:_Acid_Phosphatase_Like"/>
    <property type="match status" value="1"/>
</dbReference>
<evidence type="ECO:0000256" key="6">
    <source>
        <dbReference type="ARBA" id="ARBA00012646"/>
    </source>
</evidence>
<keyword evidence="10" id="KW-0574">Periplasm</keyword>
<dbReference type="GO" id="GO:0030288">
    <property type="term" value="C:outer membrane-bounded periplasmic space"/>
    <property type="evidence" value="ECO:0007669"/>
    <property type="project" value="InterPro"/>
</dbReference>
<evidence type="ECO:0000256" key="3">
    <source>
        <dbReference type="ARBA" id="ARBA00004418"/>
    </source>
</evidence>
<dbReference type="AlphaFoldDB" id="Q0YUH7"/>
<keyword evidence="11 14" id="KW-0378">Hydrolase</keyword>
<dbReference type="Pfam" id="PF03767">
    <property type="entry name" value="Acid_phosphat_B"/>
    <property type="match status" value="1"/>
</dbReference>
<comment type="similarity">
    <text evidence="4">Belongs to the class B bacterial acid phosphatase family.</text>
</comment>
<keyword evidence="12" id="KW-0460">Magnesium</keyword>
<comment type="catalytic activity">
    <reaction evidence="1">
        <text>a phosphate monoester + H2O = an alcohol + phosphate</text>
        <dbReference type="Rhea" id="RHEA:15017"/>
        <dbReference type="ChEBI" id="CHEBI:15377"/>
        <dbReference type="ChEBI" id="CHEBI:30879"/>
        <dbReference type="ChEBI" id="CHEBI:43474"/>
        <dbReference type="ChEBI" id="CHEBI:67140"/>
        <dbReference type="EC" id="3.1.3.2"/>
    </reaction>
</comment>
<dbReference type="EMBL" id="AASE01000001">
    <property type="protein sequence ID" value="EAT60054.1"/>
    <property type="molecule type" value="Genomic_DNA"/>
</dbReference>
<keyword evidence="15" id="KW-1185">Reference proteome</keyword>